<evidence type="ECO:0000256" key="4">
    <source>
        <dbReference type="ARBA" id="ARBA00022989"/>
    </source>
</evidence>
<sequence>MNRLAAPLLIGLLGAAALLWLGFWQMERLAWKLGVLAEITATIDGDPQPLPVLVDPEAQRYQPVTLTGHIGDGALFVLVSVKRQGAGWRVISPFTTDDGRTILLDRGFTPVAEKSAPRRSGAVTLTGNLHWPDDRNDSTPENDEADNTWFARDIGAMAEALKTEPLLVVARDITPPDAGISPLPVSTEGIPNDHLQYAVTWFSLAAVWLLMTGAWIWRRLQGKD</sequence>
<accession>A0ABX7FF78</accession>
<keyword evidence="3 6" id="KW-0812">Transmembrane</keyword>
<dbReference type="PANTHER" id="PTHR23427">
    <property type="entry name" value="SURFEIT LOCUS PROTEIN"/>
    <property type="match status" value="1"/>
</dbReference>
<gene>
    <name evidence="8" type="ORF">GQA70_04175</name>
</gene>
<comment type="similarity">
    <text evidence="2 6">Belongs to the SURF1 family.</text>
</comment>
<evidence type="ECO:0000313" key="9">
    <source>
        <dbReference type="Proteomes" id="UP000596387"/>
    </source>
</evidence>
<name>A0ABX7FF78_9RHOB</name>
<evidence type="ECO:0000313" key="8">
    <source>
        <dbReference type="EMBL" id="QRF68378.1"/>
    </source>
</evidence>
<evidence type="ECO:0000256" key="1">
    <source>
        <dbReference type="ARBA" id="ARBA00004370"/>
    </source>
</evidence>
<reference evidence="8 9" key="1">
    <citation type="submission" date="2019-12" db="EMBL/GenBank/DDBJ databases">
        <title>Complete Genome Sequence of a Quorum-Sensing Bacterium,Rhodobacteraceae bacterium C31, Isolated from a marine microalgae symbiotic bacteria.</title>
        <authorList>
            <person name="Zhang Y."/>
        </authorList>
    </citation>
    <scope>NUCLEOTIDE SEQUENCE [LARGE SCALE GENOMIC DNA]</scope>
    <source>
        <strain evidence="8 9">C31</strain>
    </source>
</reference>
<comment type="subcellular location">
    <subcellularLocation>
        <location evidence="6">Cell membrane</location>
        <topology evidence="6">Multi-pass membrane protein</topology>
    </subcellularLocation>
    <subcellularLocation>
        <location evidence="1">Membrane</location>
    </subcellularLocation>
</comment>
<evidence type="ECO:0000256" key="3">
    <source>
        <dbReference type="ARBA" id="ARBA00022692"/>
    </source>
</evidence>
<keyword evidence="6" id="KW-1003">Cell membrane</keyword>
<dbReference type="Pfam" id="PF02104">
    <property type="entry name" value="SURF1"/>
    <property type="match status" value="1"/>
</dbReference>
<dbReference type="RefSeq" id="WP_031322302.1">
    <property type="nucleotide sequence ID" value="NZ_CP047166.1"/>
</dbReference>
<comment type="caution">
    <text evidence="6">Lacks conserved residue(s) required for the propagation of feature annotation.</text>
</comment>
<evidence type="ECO:0000256" key="5">
    <source>
        <dbReference type="ARBA" id="ARBA00023136"/>
    </source>
</evidence>
<protein>
    <recommendedName>
        <fullName evidence="6">SURF1-like protein</fullName>
    </recommendedName>
</protein>
<evidence type="ECO:0000256" key="6">
    <source>
        <dbReference type="RuleBase" id="RU363076"/>
    </source>
</evidence>
<dbReference type="CDD" id="cd06662">
    <property type="entry name" value="SURF1"/>
    <property type="match status" value="1"/>
</dbReference>
<proteinExistence type="inferred from homology"/>
<keyword evidence="9" id="KW-1185">Reference proteome</keyword>
<dbReference type="Proteomes" id="UP000596387">
    <property type="component" value="Chromosome"/>
</dbReference>
<dbReference type="PANTHER" id="PTHR23427:SF2">
    <property type="entry name" value="SURFEIT LOCUS PROTEIN 1"/>
    <property type="match status" value="1"/>
</dbReference>
<evidence type="ECO:0000256" key="7">
    <source>
        <dbReference type="SAM" id="MobiDB-lite"/>
    </source>
</evidence>
<evidence type="ECO:0000256" key="2">
    <source>
        <dbReference type="ARBA" id="ARBA00007165"/>
    </source>
</evidence>
<feature type="region of interest" description="Disordered" evidence="7">
    <location>
        <begin position="124"/>
        <end position="143"/>
    </location>
</feature>
<dbReference type="InterPro" id="IPR045214">
    <property type="entry name" value="Surf1/Surf4"/>
</dbReference>
<keyword evidence="4 6" id="KW-1133">Transmembrane helix</keyword>
<keyword evidence="5 6" id="KW-0472">Membrane</keyword>
<dbReference type="EMBL" id="CP047166">
    <property type="protein sequence ID" value="QRF68378.1"/>
    <property type="molecule type" value="Genomic_DNA"/>
</dbReference>
<dbReference type="PROSITE" id="PS50895">
    <property type="entry name" value="SURF1"/>
    <property type="match status" value="1"/>
</dbReference>
<organism evidence="8 9">
    <name type="scientific">Ponticoccus alexandrii</name>
    <dbReference type="NCBI Taxonomy" id="1943633"/>
    <lineage>
        <taxon>Bacteria</taxon>
        <taxon>Pseudomonadati</taxon>
        <taxon>Pseudomonadota</taxon>
        <taxon>Alphaproteobacteria</taxon>
        <taxon>Rhodobacterales</taxon>
        <taxon>Roseobacteraceae</taxon>
        <taxon>Ponticoccus</taxon>
    </lineage>
</organism>
<feature type="transmembrane region" description="Helical" evidence="6">
    <location>
        <begin position="195"/>
        <end position="217"/>
    </location>
</feature>
<dbReference type="InterPro" id="IPR002994">
    <property type="entry name" value="Surf1/Shy1"/>
</dbReference>